<evidence type="ECO:0000313" key="1">
    <source>
        <dbReference type="EMBL" id="EKE28786.1"/>
    </source>
</evidence>
<proteinExistence type="predicted"/>
<reference evidence="1" key="1">
    <citation type="journal article" date="2012" name="Science">
        <title>Fermentation, hydrogen, and sulfur metabolism in multiple uncultivated bacterial phyla.</title>
        <authorList>
            <person name="Wrighton K.C."/>
            <person name="Thomas B.C."/>
            <person name="Sharon I."/>
            <person name="Miller C.S."/>
            <person name="Castelle C.J."/>
            <person name="VerBerkmoes N.C."/>
            <person name="Wilkins M.J."/>
            <person name="Hettich R.L."/>
            <person name="Lipton M.S."/>
            <person name="Williams K.H."/>
            <person name="Long P.E."/>
            <person name="Banfield J.F."/>
        </authorList>
    </citation>
    <scope>NUCLEOTIDE SEQUENCE [LARGE SCALE GENOMIC DNA]</scope>
</reference>
<gene>
    <name evidence="1" type="ORF">ACD_3C00014G0011</name>
</gene>
<accession>K2FCJ2</accession>
<protein>
    <submittedName>
        <fullName evidence="1">Uncharacterized protein</fullName>
    </submittedName>
</protein>
<dbReference type="EMBL" id="AMFJ01000288">
    <property type="protein sequence ID" value="EKE28786.1"/>
    <property type="molecule type" value="Genomic_DNA"/>
</dbReference>
<name>K2FCJ2_9BACT</name>
<sequence length="119" mass="14234">MENNRFYSWDADAQHISELSPEMQAIVIQNSKVWEEWELVRRSVYEIISRTGFRANFAETADFISSISDKIKPDIKEELWMVNIQIMCWWLTRDEHLPKMVRMLSNQQIRVKNDEQAQA</sequence>
<organism evidence="1">
    <name type="scientific">uncultured bacterium</name>
    <name type="common">gcode 4</name>
    <dbReference type="NCBI Taxonomy" id="1234023"/>
    <lineage>
        <taxon>Bacteria</taxon>
        <taxon>environmental samples</taxon>
    </lineage>
</organism>
<dbReference type="AlphaFoldDB" id="K2FCJ2"/>
<comment type="caution">
    <text evidence="1">The sequence shown here is derived from an EMBL/GenBank/DDBJ whole genome shotgun (WGS) entry which is preliminary data.</text>
</comment>